<evidence type="ECO:0000256" key="1">
    <source>
        <dbReference type="RuleBase" id="RU365033"/>
    </source>
</evidence>
<keyword evidence="1" id="KW-0479">Metal-binding</keyword>
<feature type="region of interest" description="Disordered" evidence="2">
    <location>
        <begin position="1"/>
        <end position="28"/>
    </location>
</feature>
<comment type="similarity">
    <text evidence="1">Belongs to the FAN1 family.</text>
</comment>
<organism evidence="3 4">
    <name type="scientific">Sphaerobolus stellatus (strain SS14)</name>
    <dbReference type="NCBI Taxonomy" id="990650"/>
    <lineage>
        <taxon>Eukaryota</taxon>
        <taxon>Fungi</taxon>
        <taxon>Dikarya</taxon>
        <taxon>Basidiomycota</taxon>
        <taxon>Agaricomycotina</taxon>
        <taxon>Agaricomycetes</taxon>
        <taxon>Phallomycetidae</taxon>
        <taxon>Geastrales</taxon>
        <taxon>Sphaerobolaceae</taxon>
        <taxon>Sphaerobolus</taxon>
    </lineage>
</organism>
<keyword evidence="1" id="KW-0460">Magnesium</keyword>
<keyword evidence="4" id="KW-1185">Reference proteome</keyword>
<evidence type="ECO:0000256" key="2">
    <source>
        <dbReference type="SAM" id="MobiDB-lite"/>
    </source>
</evidence>
<dbReference type="AlphaFoldDB" id="A0A0C9VBQ1"/>
<comment type="cofactor">
    <cofactor evidence="1">
        <name>Mg(2+)</name>
        <dbReference type="ChEBI" id="CHEBI:18420"/>
    </cofactor>
    <cofactor evidence="1">
        <name>Mn(2+)</name>
        <dbReference type="ChEBI" id="CHEBI:29035"/>
    </cofactor>
</comment>
<accession>A0A0C9VBQ1</accession>
<dbReference type="InterPro" id="IPR033315">
    <property type="entry name" value="Fan1-like"/>
</dbReference>
<sequence>MPHLSPDHMPPGFNESHEATTVDEKQAEDRTESFYVEVFRNILRTVMQHERFLFSVEEQVCLDKLFQLSYEAQYLFIRLCLRKREKWHSLPSLVQSYATDLGSKDQIMKVIDELCGGVNPQVNVTIKEESGPETIDFTLGSDDSRRPEVIDLTLDSDDEGVPVSKQRPISETMFDSVGETITVLPAILFAEDDSSASLADLLTCLTSDELKSLGKDLRVKPAKTVRSLFILHL</sequence>
<dbReference type="GO" id="GO:0036297">
    <property type="term" value="P:interstrand cross-link repair"/>
    <property type="evidence" value="ECO:0007669"/>
    <property type="project" value="InterPro"/>
</dbReference>
<keyword evidence="1" id="KW-0378">Hydrolase</keyword>
<dbReference type="PANTHER" id="PTHR15749">
    <property type="entry name" value="FANCONI-ASSOCIATED NUCLEASE 1"/>
    <property type="match status" value="1"/>
</dbReference>
<comment type="function">
    <text evidence="1">Nuclease required for the repair of DNA interstrand cross-links (ICL). Acts as a 5'-3' exonuclease that anchors at a cut end of DNA and cleaves DNA successively at every third nucleotide, allowing to excise an ICL from one strand through flanking incisions.</text>
</comment>
<gene>
    <name evidence="3" type="ORF">M422DRAFT_252392</name>
</gene>
<dbReference type="Proteomes" id="UP000054279">
    <property type="component" value="Unassembled WGS sequence"/>
</dbReference>
<dbReference type="GO" id="GO:0017108">
    <property type="term" value="F:5'-flap endonuclease activity"/>
    <property type="evidence" value="ECO:0007669"/>
    <property type="project" value="TreeGrafter"/>
</dbReference>
<evidence type="ECO:0000313" key="4">
    <source>
        <dbReference type="Proteomes" id="UP000054279"/>
    </source>
</evidence>
<keyword evidence="1" id="KW-0539">Nucleus</keyword>
<evidence type="ECO:0000313" key="3">
    <source>
        <dbReference type="EMBL" id="KIJ44384.1"/>
    </source>
</evidence>
<dbReference type="GO" id="GO:0008409">
    <property type="term" value="F:5'-3' exonuclease activity"/>
    <property type="evidence" value="ECO:0007669"/>
    <property type="project" value="TreeGrafter"/>
</dbReference>
<dbReference type="GO" id="GO:0070336">
    <property type="term" value="F:flap-structured DNA binding"/>
    <property type="evidence" value="ECO:0007669"/>
    <property type="project" value="TreeGrafter"/>
</dbReference>
<dbReference type="HOGENOM" id="CLU_1190540_0_0_1"/>
<dbReference type="EC" id="3.1.4.1" evidence="1"/>
<comment type="subcellular location">
    <subcellularLocation>
        <location evidence="1">Nucleus</location>
    </subcellularLocation>
</comment>
<name>A0A0C9VBQ1_SPHS4</name>
<dbReference type="GO" id="GO:0005634">
    <property type="term" value="C:nucleus"/>
    <property type="evidence" value="ECO:0007669"/>
    <property type="project" value="UniProtKB-SubCell"/>
</dbReference>
<protein>
    <recommendedName>
        <fullName evidence="1">Fanconi-associated nuclease</fullName>
        <ecNumber evidence="1">3.1.4.1</ecNumber>
    </recommendedName>
</protein>
<feature type="compositionally biased region" description="Basic and acidic residues" evidence="2">
    <location>
        <begin position="15"/>
        <end position="28"/>
    </location>
</feature>
<dbReference type="GO" id="GO:0004528">
    <property type="term" value="F:phosphodiesterase I activity"/>
    <property type="evidence" value="ECO:0007669"/>
    <property type="project" value="UniProtKB-EC"/>
</dbReference>
<keyword evidence="1" id="KW-0464">Manganese</keyword>
<dbReference type="EMBL" id="KN837118">
    <property type="protein sequence ID" value="KIJ44384.1"/>
    <property type="molecule type" value="Genomic_DNA"/>
</dbReference>
<dbReference type="OrthoDB" id="76364at2759"/>
<keyword evidence="1" id="KW-0540">Nuclease</keyword>
<keyword evidence="1" id="KW-0227">DNA damage</keyword>
<dbReference type="GO" id="GO:0046872">
    <property type="term" value="F:metal ion binding"/>
    <property type="evidence" value="ECO:0007669"/>
    <property type="project" value="UniProtKB-KW"/>
</dbReference>
<dbReference type="PANTHER" id="PTHR15749:SF4">
    <property type="entry name" value="FANCONI-ASSOCIATED NUCLEASE 1"/>
    <property type="match status" value="1"/>
</dbReference>
<reference evidence="3 4" key="1">
    <citation type="submission" date="2014-06" db="EMBL/GenBank/DDBJ databases">
        <title>Evolutionary Origins and Diversification of the Mycorrhizal Mutualists.</title>
        <authorList>
            <consortium name="DOE Joint Genome Institute"/>
            <consortium name="Mycorrhizal Genomics Consortium"/>
            <person name="Kohler A."/>
            <person name="Kuo A."/>
            <person name="Nagy L.G."/>
            <person name="Floudas D."/>
            <person name="Copeland A."/>
            <person name="Barry K.W."/>
            <person name="Cichocki N."/>
            <person name="Veneault-Fourrey C."/>
            <person name="LaButti K."/>
            <person name="Lindquist E.A."/>
            <person name="Lipzen A."/>
            <person name="Lundell T."/>
            <person name="Morin E."/>
            <person name="Murat C."/>
            <person name="Riley R."/>
            <person name="Ohm R."/>
            <person name="Sun H."/>
            <person name="Tunlid A."/>
            <person name="Henrissat B."/>
            <person name="Grigoriev I.V."/>
            <person name="Hibbett D.S."/>
            <person name="Martin F."/>
        </authorList>
    </citation>
    <scope>NUCLEOTIDE SEQUENCE [LARGE SCALE GENOMIC DNA]</scope>
    <source>
        <strain evidence="3 4">SS14</strain>
    </source>
</reference>
<proteinExistence type="inferred from homology"/>
<keyword evidence="1" id="KW-0234">DNA repair</keyword>
<comment type="catalytic activity">
    <reaction evidence="1">
        <text>Hydrolytically removes 5'-nucleotides successively from the 3'-hydroxy termini of 3'-hydroxy-terminated oligonucleotides.</text>
        <dbReference type="EC" id="3.1.4.1"/>
    </reaction>
</comment>